<reference evidence="3" key="1">
    <citation type="submission" date="2011-08" db="EMBL/GenBank/DDBJ databases">
        <authorList>
            <person name="Rombauts S."/>
        </authorList>
    </citation>
    <scope>NUCLEOTIDE SEQUENCE</scope>
    <source>
        <strain evidence="3">London</strain>
    </source>
</reference>
<organism evidence="2 3">
    <name type="scientific">Tetranychus urticae</name>
    <name type="common">Two-spotted spider mite</name>
    <dbReference type="NCBI Taxonomy" id="32264"/>
    <lineage>
        <taxon>Eukaryota</taxon>
        <taxon>Metazoa</taxon>
        <taxon>Ecdysozoa</taxon>
        <taxon>Arthropoda</taxon>
        <taxon>Chelicerata</taxon>
        <taxon>Arachnida</taxon>
        <taxon>Acari</taxon>
        <taxon>Acariformes</taxon>
        <taxon>Trombidiformes</taxon>
        <taxon>Prostigmata</taxon>
        <taxon>Eleutherengona</taxon>
        <taxon>Raphignathae</taxon>
        <taxon>Tetranychoidea</taxon>
        <taxon>Tetranychidae</taxon>
        <taxon>Tetranychus</taxon>
    </lineage>
</organism>
<dbReference type="Proteomes" id="UP000015104">
    <property type="component" value="Unassembled WGS sequence"/>
</dbReference>
<keyword evidence="1" id="KW-1133">Transmembrane helix</keyword>
<evidence type="ECO:0000256" key="1">
    <source>
        <dbReference type="SAM" id="Phobius"/>
    </source>
</evidence>
<dbReference type="EMBL" id="CAEY01001120">
    <property type="status" value="NOT_ANNOTATED_CDS"/>
    <property type="molecule type" value="Genomic_DNA"/>
</dbReference>
<keyword evidence="3" id="KW-1185">Reference proteome</keyword>
<feature type="transmembrane region" description="Helical" evidence="1">
    <location>
        <begin position="34"/>
        <end position="54"/>
    </location>
</feature>
<feature type="transmembrane region" description="Helical" evidence="1">
    <location>
        <begin position="126"/>
        <end position="146"/>
    </location>
</feature>
<dbReference type="KEGG" id="tut:107372044"/>
<keyword evidence="1" id="KW-0472">Membrane</keyword>
<gene>
    <name evidence="2" type="primary">107372044</name>
</gene>
<evidence type="ECO:0008006" key="4">
    <source>
        <dbReference type="Google" id="ProtNLM"/>
    </source>
</evidence>
<name>T1JZK5_TETUR</name>
<feature type="transmembrane region" description="Helical" evidence="1">
    <location>
        <begin position="166"/>
        <end position="184"/>
    </location>
</feature>
<protein>
    <recommendedName>
        <fullName evidence="4">Gustatory receptor</fullName>
    </recommendedName>
</protein>
<reference evidence="2" key="2">
    <citation type="submission" date="2015-06" db="UniProtKB">
        <authorList>
            <consortium name="EnsemblMetazoa"/>
        </authorList>
    </citation>
    <scope>IDENTIFICATION</scope>
</reference>
<dbReference type="OrthoDB" id="10612948at2759"/>
<feature type="transmembrane region" description="Helical" evidence="1">
    <location>
        <begin position="262"/>
        <end position="280"/>
    </location>
</feature>
<dbReference type="EnsemblMetazoa" id="tetur03g04270.1">
    <property type="protein sequence ID" value="tetur03g04270.1"/>
    <property type="gene ID" value="tetur03g04270"/>
</dbReference>
<keyword evidence="1" id="KW-0812">Transmembrane</keyword>
<accession>T1JZK5</accession>
<sequence length="358" mass="42720">MAYRGQDRNNFGISENRSFLLNGYIIGEQRIKKLYLKWILGTTIVLLMPIGQFYRCFLTFYYPEYGSISRNVNYISMLLNLTITLTQAIIIFRLNWDYFWSYIDSLELLNIPSYDKLRKQIQRKRIVKIFMFASILLIYKAPEFIYTPWHYNRFTIIFHLARYVGHFFIFIILIDICICLQAAFESVNKQIVSCCYNNKQRLLLKHLLYYRQCWFHALEATQSAEKFLRHYVTFFYVRFAVHTVLNQIHLFHHLKSSQFSDVFYFLIVTFTNAILVWYITANMIAVNTFSQNSLEELYELTFKTDSIILEQQIYMFLDQISKTDAGFTFGNLFLIAPNFITSFFTLTLTITIAFLSYL</sequence>
<feature type="transmembrane region" description="Helical" evidence="1">
    <location>
        <begin position="74"/>
        <end position="96"/>
    </location>
</feature>
<evidence type="ECO:0000313" key="3">
    <source>
        <dbReference type="Proteomes" id="UP000015104"/>
    </source>
</evidence>
<evidence type="ECO:0000313" key="2">
    <source>
        <dbReference type="EnsemblMetazoa" id="tetur03g04270.1"/>
    </source>
</evidence>
<proteinExistence type="predicted"/>
<dbReference type="AlphaFoldDB" id="T1JZK5"/>
<feature type="transmembrane region" description="Helical" evidence="1">
    <location>
        <begin position="332"/>
        <end position="357"/>
    </location>
</feature>
<dbReference type="OMA" id="IILIDIC"/>
<dbReference type="HOGENOM" id="CLU_066525_0_0_1"/>